<gene>
    <name evidence="1" type="ORF">PECUL_23A018838</name>
</gene>
<organism evidence="1 2">
    <name type="scientific">Pelobates cultripes</name>
    <name type="common">Western spadefoot toad</name>
    <dbReference type="NCBI Taxonomy" id="61616"/>
    <lineage>
        <taxon>Eukaryota</taxon>
        <taxon>Metazoa</taxon>
        <taxon>Chordata</taxon>
        <taxon>Craniata</taxon>
        <taxon>Vertebrata</taxon>
        <taxon>Euteleostomi</taxon>
        <taxon>Amphibia</taxon>
        <taxon>Batrachia</taxon>
        <taxon>Anura</taxon>
        <taxon>Pelobatoidea</taxon>
        <taxon>Pelobatidae</taxon>
        <taxon>Pelobates</taxon>
    </lineage>
</organism>
<dbReference type="Proteomes" id="UP001295444">
    <property type="component" value="Chromosome 03"/>
</dbReference>
<sequence>MRTRVFIKAKFRGFQSLYVTPPIRARPIGERYRSNRRKRRVQVTVEPAIINAVSSF</sequence>
<dbReference type="AlphaFoldDB" id="A0AAD1RL08"/>
<name>A0AAD1RL08_PELCU</name>
<proteinExistence type="predicted"/>
<accession>A0AAD1RL08</accession>
<keyword evidence="2" id="KW-1185">Reference proteome</keyword>
<evidence type="ECO:0000313" key="2">
    <source>
        <dbReference type="Proteomes" id="UP001295444"/>
    </source>
</evidence>
<evidence type="ECO:0000313" key="1">
    <source>
        <dbReference type="EMBL" id="CAH2273476.1"/>
    </source>
</evidence>
<dbReference type="EMBL" id="OW240914">
    <property type="protein sequence ID" value="CAH2273476.1"/>
    <property type="molecule type" value="Genomic_DNA"/>
</dbReference>
<reference evidence="1" key="1">
    <citation type="submission" date="2022-03" db="EMBL/GenBank/DDBJ databases">
        <authorList>
            <person name="Alioto T."/>
            <person name="Alioto T."/>
            <person name="Gomez Garrido J."/>
        </authorList>
    </citation>
    <scope>NUCLEOTIDE SEQUENCE</scope>
</reference>
<protein>
    <submittedName>
        <fullName evidence="1">Uncharacterized protein</fullName>
    </submittedName>
</protein>